<dbReference type="InterPro" id="IPR048395">
    <property type="entry name" value="Glyco_hydro_31_C"/>
</dbReference>
<dbReference type="PANTHER" id="PTHR22762:SF89">
    <property type="entry name" value="ALPHA-XYLOSIDASE"/>
    <property type="match status" value="1"/>
</dbReference>
<proteinExistence type="inferred from homology"/>
<dbReference type="Pfam" id="PF21365">
    <property type="entry name" value="Glyco_hydro_31_3rd"/>
    <property type="match status" value="1"/>
</dbReference>
<dbReference type="Gene3D" id="3.20.20.80">
    <property type="entry name" value="Glycosidases"/>
    <property type="match status" value="1"/>
</dbReference>
<evidence type="ECO:0000256" key="1">
    <source>
        <dbReference type="ARBA" id="ARBA00007806"/>
    </source>
</evidence>
<dbReference type="Pfam" id="PF17137">
    <property type="entry name" value="DUF5110"/>
    <property type="match status" value="1"/>
</dbReference>
<evidence type="ECO:0000313" key="7">
    <source>
        <dbReference type="Proteomes" id="UP000182737"/>
    </source>
</evidence>
<dbReference type="InterPro" id="IPR017853">
    <property type="entry name" value="GH"/>
</dbReference>
<sequence length="804" mass="92276">MKATYRINTESKANNNNTFCFDKLRITLLTSRLVRLEWSEEKIFSDEPTQKVWFRGFCDVPHTRREKNGVTLIQTEHLSVEVQEKNTLRESVKIILKERPDSNIPSFLMPDTWCYGDEIKTLKGTARTLDNANGEIELEEGIISRAGFTVLDDSKSCLIAAEGELLQRKDPDAIDIYFFGYGKNYKECLKDFLTLTGRPPLLPRYALGNWWSRYHRYTQNEYKELVERFEKENIPLAVAVIDMDWHITEIDKSIGSGWTGYTWNKEFFPEPEEFLSWLHEHKLKVSLNVHPAEGVGRHEDAYEAMKKALNLPVDGKSVEFDITDPKFTEAYFSCLHEPLEKQGVDFWWIDWQQGFTTKLPGVDPLWVLNHYHFLDNAKNGHRPLILSRYAGPGSHRYPVGFSGDSIISWKSLEFQPYFTANASNIGYGWWSHDIGGHMLGAYDEELQVRWIQFGVFSPVMRLHCSASPFNHKEPWKYKADASKIVTRFMQLRHRMIPYLYTMNYLYSVNGEPLLQPMYYYYPDEREAYNVPNQYFFGTELICAPVTKPKDAKLNRSEVSVWLPQGSFTDVFTGVTYEGGRKLTLYRSLDDIPVLIKSGGIVPLAGKDELKNHNKLPETLDIYSAAGCGEFTLYEDDGESLSYLEGKAVNTKMTIQSGEKIVFTIDSPAGDTELLPGVRKYNLHILNCNNLESAVILKNGKNTDVKNNLSFTYDYVKREAVVSFEGGVNEKIQVTLTCSKTDTKILARKKKRLFDLLDSMECEFLEKERIFEAAEKAGFDALKVGQSLLNKKINPAVIEAVLELL</sequence>
<evidence type="ECO:0000259" key="3">
    <source>
        <dbReference type="Pfam" id="PF01055"/>
    </source>
</evidence>
<protein>
    <submittedName>
        <fullName evidence="6">Glycosyl hydrolases family 31</fullName>
    </submittedName>
</protein>
<dbReference type="SUPFAM" id="SSF51445">
    <property type="entry name" value="(Trans)glycosidases"/>
    <property type="match status" value="1"/>
</dbReference>
<evidence type="ECO:0000259" key="4">
    <source>
        <dbReference type="Pfam" id="PF17137"/>
    </source>
</evidence>
<dbReference type="GO" id="GO:0005975">
    <property type="term" value="P:carbohydrate metabolic process"/>
    <property type="evidence" value="ECO:0007669"/>
    <property type="project" value="InterPro"/>
</dbReference>
<dbReference type="Pfam" id="PF01055">
    <property type="entry name" value="Glyco_hydro_31_2nd"/>
    <property type="match status" value="1"/>
</dbReference>
<dbReference type="InterPro" id="IPR033403">
    <property type="entry name" value="DUF5110"/>
</dbReference>
<dbReference type="GO" id="GO:0090599">
    <property type="term" value="F:alpha-glucosidase activity"/>
    <property type="evidence" value="ECO:0007669"/>
    <property type="project" value="TreeGrafter"/>
</dbReference>
<dbReference type="AlphaFoldDB" id="A0A1I3M9W1"/>
<feature type="domain" description="Glycosyl hydrolase family 31 C-terminal" evidence="5">
    <location>
        <begin position="510"/>
        <end position="601"/>
    </location>
</feature>
<keyword evidence="7" id="KW-1185">Reference proteome</keyword>
<reference evidence="7" key="1">
    <citation type="submission" date="2016-10" db="EMBL/GenBank/DDBJ databases">
        <authorList>
            <person name="Varghese N."/>
            <person name="Submissions S."/>
        </authorList>
    </citation>
    <scope>NUCLEOTIDE SEQUENCE [LARGE SCALE GENOMIC DNA]</scope>
    <source>
        <strain evidence="7">XBD1002</strain>
    </source>
</reference>
<accession>A0A1I3M9W1</accession>
<keyword evidence="2" id="KW-0326">Glycosidase</keyword>
<comment type="similarity">
    <text evidence="1 2">Belongs to the glycosyl hydrolase 31 family.</text>
</comment>
<dbReference type="EMBL" id="FORI01000008">
    <property type="protein sequence ID" value="SFI93737.1"/>
    <property type="molecule type" value="Genomic_DNA"/>
</dbReference>
<dbReference type="Gene3D" id="2.60.40.1180">
    <property type="entry name" value="Golgi alpha-mannosidase II"/>
    <property type="match status" value="2"/>
</dbReference>
<dbReference type="GO" id="GO:0006491">
    <property type="term" value="P:N-glycan processing"/>
    <property type="evidence" value="ECO:0007669"/>
    <property type="project" value="TreeGrafter"/>
</dbReference>
<dbReference type="CDD" id="cd06595">
    <property type="entry name" value="GH31_u1"/>
    <property type="match status" value="1"/>
</dbReference>
<dbReference type="PANTHER" id="PTHR22762">
    <property type="entry name" value="ALPHA-GLUCOSIDASE"/>
    <property type="match status" value="1"/>
</dbReference>
<dbReference type="InterPro" id="IPR013780">
    <property type="entry name" value="Glyco_hydro_b"/>
</dbReference>
<feature type="domain" description="DUF5110" evidence="4">
    <location>
        <begin position="618"/>
        <end position="685"/>
    </location>
</feature>
<dbReference type="InterPro" id="IPR000322">
    <property type="entry name" value="Glyco_hydro_31_TIM"/>
</dbReference>
<gene>
    <name evidence="6" type="ORF">SAMN04487775_108143</name>
</gene>
<dbReference type="SUPFAM" id="SSF51011">
    <property type="entry name" value="Glycosyl hydrolase domain"/>
    <property type="match status" value="1"/>
</dbReference>
<evidence type="ECO:0000256" key="2">
    <source>
        <dbReference type="RuleBase" id="RU361185"/>
    </source>
</evidence>
<feature type="domain" description="Glycoside hydrolase family 31 TIM barrel" evidence="3">
    <location>
        <begin position="199"/>
        <end position="502"/>
    </location>
</feature>
<organism evidence="6 7">
    <name type="scientific">Treponema bryantii</name>
    <dbReference type="NCBI Taxonomy" id="163"/>
    <lineage>
        <taxon>Bacteria</taxon>
        <taxon>Pseudomonadati</taxon>
        <taxon>Spirochaetota</taxon>
        <taxon>Spirochaetia</taxon>
        <taxon>Spirochaetales</taxon>
        <taxon>Treponemataceae</taxon>
        <taxon>Treponema</taxon>
    </lineage>
</organism>
<evidence type="ECO:0000313" key="6">
    <source>
        <dbReference type="EMBL" id="SFI93737.1"/>
    </source>
</evidence>
<name>A0A1I3M9W1_9SPIR</name>
<dbReference type="Proteomes" id="UP000182737">
    <property type="component" value="Unassembled WGS sequence"/>
</dbReference>
<dbReference type="RefSeq" id="WP_074932769.1">
    <property type="nucleotide sequence ID" value="NZ_FORI01000008.1"/>
</dbReference>
<keyword evidence="2 6" id="KW-0378">Hydrolase</keyword>
<evidence type="ECO:0000259" key="5">
    <source>
        <dbReference type="Pfam" id="PF21365"/>
    </source>
</evidence>